<keyword evidence="2" id="KW-1185">Reference proteome</keyword>
<dbReference type="EMBL" id="QGKV02000832">
    <property type="protein sequence ID" value="KAF3551379.1"/>
    <property type="molecule type" value="Genomic_DNA"/>
</dbReference>
<gene>
    <name evidence="1" type="ORF">DY000_02006969</name>
</gene>
<evidence type="ECO:0000313" key="1">
    <source>
        <dbReference type="EMBL" id="KAF3551379.1"/>
    </source>
</evidence>
<protein>
    <submittedName>
        <fullName evidence="1">Uncharacterized protein</fullName>
    </submittedName>
</protein>
<dbReference type="InterPro" id="IPR011009">
    <property type="entry name" value="Kinase-like_dom_sf"/>
</dbReference>
<dbReference type="SUPFAM" id="SSF56112">
    <property type="entry name" value="Protein kinase-like (PK-like)"/>
    <property type="match status" value="1"/>
</dbReference>
<name>A0ABQ7CGY6_BRACR</name>
<sequence>MLSKALAQVWKILNFYISNTVVGGGFRWSWLVSRWIPVVKCFVCSSDSFKSWMMVVARVSGGVTVCGPDGYSQSVEMGTIHSFATRLFGVVVRLLLSQGFCVFWEAHDVKKGDEPMGVDMVLVEEKSTINHTSISVHRLNTLLREGAVSEKKNNLCKACLSYESKILPRNLSRVCYLPTLLSLIKLIAALWRDLLDSFIPAKVAEFGLSETGQYLDQTHVSMTVKGSFAYLDPEYLTRQQLTGPVIFVL</sequence>
<dbReference type="Proteomes" id="UP000266723">
    <property type="component" value="Unassembled WGS sequence"/>
</dbReference>
<evidence type="ECO:0000313" key="2">
    <source>
        <dbReference type="Proteomes" id="UP000266723"/>
    </source>
</evidence>
<reference evidence="1 2" key="1">
    <citation type="journal article" date="2020" name="BMC Genomics">
        <title>Intraspecific diversification of the crop wild relative Brassica cretica Lam. using demographic model selection.</title>
        <authorList>
            <person name="Kioukis A."/>
            <person name="Michalopoulou V.A."/>
            <person name="Briers L."/>
            <person name="Pirintsos S."/>
            <person name="Studholme D.J."/>
            <person name="Pavlidis P."/>
            <person name="Sarris P.F."/>
        </authorList>
    </citation>
    <scope>NUCLEOTIDE SEQUENCE [LARGE SCALE GENOMIC DNA]</scope>
    <source>
        <strain evidence="2">cv. PFS-1207/04</strain>
    </source>
</reference>
<organism evidence="1 2">
    <name type="scientific">Brassica cretica</name>
    <name type="common">Mustard</name>
    <dbReference type="NCBI Taxonomy" id="69181"/>
    <lineage>
        <taxon>Eukaryota</taxon>
        <taxon>Viridiplantae</taxon>
        <taxon>Streptophyta</taxon>
        <taxon>Embryophyta</taxon>
        <taxon>Tracheophyta</taxon>
        <taxon>Spermatophyta</taxon>
        <taxon>Magnoliopsida</taxon>
        <taxon>eudicotyledons</taxon>
        <taxon>Gunneridae</taxon>
        <taxon>Pentapetalae</taxon>
        <taxon>rosids</taxon>
        <taxon>malvids</taxon>
        <taxon>Brassicales</taxon>
        <taxon>Brassicaceae</taxon>
        <taxon>Brassiceae</taxon>
        <taxon>Brassica</taxon>
    </lineage>
</organism>
<comment type="caution">
    <text evidence="1">The sequence shown here is derived from an EMBL/GenBank/DDBJ whole genome shotgun (WGS) entry which is preliminary data.</text>
</comment>
<proteinExistence type="predicted"/>
<dbReference type="Gene3D" id="1.10.510.10">
    <property type="entry name" value="Transferase(Phosphotransferase) domain 1"/>
    <property type="match status" value="1"/>
</dbReference>
<accession>A0ABQ7CGY6</accession>